<dbReference type="InterPro" id="IPR012349">
    <property type="entry name" value="Split_barrel_FMN-bd"/>
</dbReference>
<evidence type="ECO:0008006" key="3">
    <source>
        <dbReference type="Google" id="ProtNLM"/>
    </source>
</evidence>
<dbReference type="KEGG" id="mpof:MPOR_31130"/>
<organism evidence="1 2">
    <name type="scientific">Mycolicibacterium poriferae</name>
    <dbReference type="NCBI Taxonomy" id="39694"/>
    <lineage>
        <taxon>Bacteria</taxon>
        <taxon>Bacillati</taxon>
        <taxon>Actinomycetota</taxon>
        <taxon>Actinomycetes</taxon>
        <taxon>Mycobacteriales</taxon>
        <taxon>Mycobacteriaceae</taxon>
        <taxon>Mycolicibacterium</taxon>
    </lineage>
</organism>
<accession>A0A6N4VEM5</accession>
<dbReference type="NCBIfam" id="TIGR00026">
    <property type="entry name" value="hi_GC_TIGR00026"/>
    <property type="match status" value="1"/>
</dbReference>
<dbReference type="RefSeq" id="WP_163675208.1">
    <property type="nucleotide sequence ID" value="NZ_AP022570.1"/>
</dbReference>
<proteinExistence type="predicted"/>
<evidence type="ECO:0000313" key="1">
    <source>
        <dbReference type="EMBL" id="BBX52087.1"/>
    </source>
</evidence>
<dbReference type="Gene3D" id="2.30.110.10">
    <property type="entry name" value="Electron Transport, Fmn-binding Protein, Chain A"/>
    <property type="match status" value="1"/>
</dbReference>
<protein>
    <recommendedName>
        <fullName evidence="3">Nitroreductase</fullName>
    </recommendedName>
</protein>
<dbReference type="AlphaFoldDB" id="A0A6N4VEM5"/>
<evidence type="ECO:0000313" key="2">
    <source>
        <dbReference type="Proteomes" id="UP000466785"/>
    </source>
</evidence>
<dbReference type="InterPro" id="IPR004378">
    <property type="entry name" value="F420H2_quin_Rdtase"/>
</dbReference>
<gene>
    <name evidence="1" type="ORF">MPOR_31130</name>
</gene>
<keyword evidence="2" id="KW-1185">Reference proteome</keyword>
<dbReference type="Proteomes" id="UP000466785">
    <property type="component" value="Chromosome"/>
</dbReference>
<dbReference type="EMBL" id="AP022570">
    <property type="protein sequence ID" value="BBX52087.1"/>
    <property type="molecule type" value="Genomic_DNA"/>
</dbReference>
<sequence length="134" mass="14599">MSELPRMFPEWLDRIQIKYFNPIVKPLAGRMPGLSVIKHRGRTSGRAYETIVTAYRNDSQLAIVLGHGKTDWAKNVLAAGAADVTMSGDEVHIVNPRIAPSGDGVDALPGFARRQARKVAVFVADVQPKSVGHP</sequence>
<reference evidence="1 2" key="1">
    <citation type="journal article" date="2019" name="Emerg. Microbes Infect.">
        <title>Comprehensive subspecies identification of 175 nontuberculous mycobacteria species based on 7547 genomic profiles.</title>
        <authorList>
            <person name="Matsumoto Y."/>
            <person name="Kinjo T."/>
            <person name="Motooka D."/>
            <person name="Nabeya D."/>
            <person name="Jung N."/>
            <person name="Uechi K."/>
            <person name="Horii T."/>
            <person name="Iida T."/>
            <person name="Fujita J."/>
            <person name="Nakamura S."/>
        </authorList>
    </citation>
    <scope>NUCLEOTIDE SEQUENCE [LARGE SCALE GENOMIC DNA]</scope>
    <source>
        <strain evidence="1 2">JCM 12603</strain>
    </source>
</reference>
<name>A0A6N4VEM5_9MYCO</name>
<dbReference type="GO" id="GO:0016491">
    <property type="term" value="F:oxidoreductase activity"/>
    <property type="evidence" value="ECO:0007669"/>
    <property type="project" value="InterPro"/>
</dbReference>